<feature type="domain" description="Ion transport" evidence="6">
    <location>
        <begin position="44"/>
        <end position="137"/>
    </location>
</feature>
<dbReference type="Pfam" id="PF00520">
    <property type="entry name" value="Ion_trans"/>
    <property type="match status" value="1"/>
</dbReference>
<dbReference type="InterPro" id="IPR005821">
    <property type="entry name" value="Ion_trans_dom"/>
</dbReference>
<evidence type="ECO:0000256" key="4">
    <source>
        <dbReference type="ARBA" id="ARBA00023136"/>
    </source>
</evidence>
<dbReference type="InterPro" id="IPR028801">
    <property type="entry name" value="TPC1_animal"/>
</dbReference>
<sequence>MKMVNLSALPLQKQIICMINDKSKILFLVCYVKGITLGIMFVEAVTVLVRQSSHFRVTRALRPIFLVDTCHCGGVRRFIRQIFQSLPPILDMLGLLMFFISIYALLGYYLFSGEPRTEHFTTLHDSFVSMFVLLTTAK</sequence>
<dbReference type="GO" id="GO:0005216">
    <property type="term" value="F:monoatomic ion channel activity"/>
    <property type="evidence" value="ECO:0007669"/>
    <property type="project" value="InterPro"/>
</dbReference>
<dbReference type="EMBL" id="OC317452">
    <property type="protein sequence ID" value="CAD7396977.1"/>
    <property type="molecule type" value="Genomic_DNA"/>
</dbReference>
<evidence type="ECO:0000256" key="2">
    <source>
        <dbReference type="ARBA" id="ARBA00022692"/>
    </source>
</evidence>
<comment type="subcellular location">
    <subcellularLocation>
        <location evidence="1">Membrane</location>
        <topology evidence="1">Multi-pass membrane protein</topology>
    </subcellularLocation>
</comment>
<reference evidence="7" key="1">
    <citation type="submission" date="2020-11" db="EMBL/GenBank/DDBJ databases">
        <authorList>
            <person name="Tran Van P."/>
        </authorList>
    </citation>
    <scope>NUCLEOTIDE SEQUENCE</scope>
</reference>
<dbReference type="PANTHER" id="PTHR46474:SF1">
    <property type="entry name" value="TWO PORE CHANNEL PROTEIN 1"/>
    <property type="match status" value="1"/>
</dbReference>
<protein>
    <recommendedName>
        <fullName evidence="6">Ion transport domain-containing protein</fullName>
    </recommendedName>
</protein>
<dbReference type="SUPFAM" id="SSF81324">
    <property type="entry name" value="Voltage-gated potassium channels"/>
    <property type="match status" value="1"/>
</dbReference>
<organism evidence="7">
    <name type="scientific">Timema cristinae</name>
    <name type="common">Walking stick</name>
    <dbReference type="NCBI Taxonomy" id="61476"/>
    <lineage>
        <taxon>Eukaryota</taxon>
        <taxon>Metazoa</taxon>
        <taxon>Ecdysozoa</taxon>
        <taxon>Arthropoda</taxon>
        <taxon>Hexapoda</taxon>
        <taxon>Insecta</taxon>
        <taxon>Pterygota</taxon>
        <taxon>Neoptera</taxon>
        <taxon>Polyneoptera</taxon>
        <taxon>Phasmatodea</taxon>
        <taxon>Timematodea</taxon>
        <taxon>Timematoidea</taxon>
        <taxon>Timematidae</taxon>
        <taxon>Timema</taxon>
    </lineage>
</organism>
<feature type="transmembrane region" description="Helical" evidence="5">
    <location>
        <begin position="89"/>
        <end position="111"/>
    </location>
</feature>
<keyword evidence="4 5" id="KW-0472">Membrane</keyword>
<proteinExistence type="predicted"/>
<dbReference type="GO" id="GO:0005765">
    <property type="term" value="C:lysosomal membrane"/>
    <property type="evidence" value="ECO:0007669"/>
    <property type="project" value="InterPro"/>
</dbReference>
<evidence type="ECO:0000256" key="3">
    <source>
        <dbReference type="ARBA" id="ARBA00022989"/>
    </source>
</evidence>
<dbReference type="GO" id="GO:0010008">
    <property type="term" value="C:endosome membrane"/>
    <property type="evidence" value="ECO:0007669"/>
    <property type="project" value="TreeGrafter"/>
</dbReference>
<evidence type="ECO:0000259" key="6">
    <source>
        <dbReference type="Pfam" id="PF00520"/>
    </source>
</evidence>
<evidence type="ECO:0000313" key="7">
    <source>
        <dbReference type="EMBL" id="CAD7396977.1"/>
    </source>
</evidence>
<dbReference type="PANTHER" id="PTHR46474">
    <property type="entry name" value="TWO PORE CALCIUM CHANNEL PROTEIN 1"/>
    <property type="match status" value="1"/>
</dbReference>
<feature type="transmembrane region" description="Helical" evidence="5">
    <location>
        <begin position="25"/>
        <end position="49"/>
    </location>
</feature>
<accession>A0A7R9CLJ1</accession>
<evidence type="ECO:0000256" key="1">
    <source>
        <dbReference type="ARBA" id="ARBA00004141"/>
    </source>
</evidence>
<name>A0A7R9CLJ1_TIMCR</name>
<keyword evidence="2 5" id="KW-0812">Transmembrane</keyword>
<dbReference type="AlphaFoldDB" id="A0A7R9CLJ1"/>
<evidence type="ECO:0000256" key="5">
    <source>
        <dbReference type="SAM" id="Phobius"/>
    </source>
</evidence>
<keyword evidence="3 5" id="KW-1133">Transmembrane helix</keyword>
<dbReference type="Gene3D" id="1.10.287.70">
    <property type="match status" value="1"/>
</dbReference>
<dbReference type="GO" id="GO:0022832">
    <property type="term" value="F:voltage-gated channel activity"/>
    <property type="evidence" value="ECO:0007669"/>
    <property type="project" value="InterPro"/>
</dbReference>
<gene>
    <name evidence="7" type="ORF">TCEB3V08_LOCUS3865</name>
</gene>